<keyword evidence="3" id="KW-0862">Zinc</keyword>
<keyword evidence="1" id="KW-0479">Metal-binding</keyword>
<dbReference type="Pfam" id="PF13445">
    <property type="entry name" value="zf-RING_UBOX"/>
    <property type="match status" value="1"/>
</dbReference>
<dbReference type="InterPro" id="IPR050143">
    <property type="entry name" value="TRIM/RBCC"/>
</dbReference>
<evidence type="ECO:0000313" key="7">
    <source>
        <dbReference type="Proteomes" id="UP000053660"/>
    </source>
</evidence>
<evidence type="ECO:0000256" key="2">
    <source>
        <dbReference type="ARBA" id="ARBA00022771"/>
    </source>
</evidence>
<accession>A0A0B1SLY8</accession>
<dbReference type="InterPro" id="IPR027370">
    <property type="entry name" value="Znf-RING_euk"/>
</dbReference>
<keyword evidence="7" id="KW-1185">Reference proteome</keyword>
<proteinExistence type="predicted"/>
<dbReference type="EMBL" id="KN568070">
    <property type="protein sequence ID" value="KHJ84532.1"/>
    <property type="molecule type" value="Genomic_DNA"/>
</dbReference>
<evidence type="ECO:0000256" key="1">
    <source>
        <dbReference type="ARBA" id="ARBA00022723"/>
    </source>
</evidence>
<dbReference type="SUPFAM" id="SSF57850">
    <property type="entry name" value="RING/U-box"/>
    <property type="match status" value="1"/>
</dbReference>
<dbReference type="SMART" id="SM00184">
    <property type="entry name" value="RING"/>
    <property type="match status" value="1"/>
</dbReference>
<gene>
    <name evidence="6" type="ORF">OESDEN_15752</name>
</gene>
<feature type="non-terminal residue" evidence="6">
    <location>
        <position position="193"/>
    </location>
</feature>
<dbReference type="InterPro" id="IPR001841">
    <property type="entry name" value="Znf_RING"/>
</dbReference>
<dbReference type="GO" id="GO:0008270">
    <property type="term" value="F:zinc ion binding"/>
    <property type="evidence" value="ECO:0007669"/>
    <property type="project" value="UniProtKB-KW"/>
</dbReference>
<reference evidence="6 7" key="1">
    <citation type="submission" date="2014-03" db="EMBL/GenBank/DDBJ databases">
        <title>Draft genome of the hookworm Oesophagostomum dentatum.</title>
        <authorList>
            <person name="Mitreva M."/>
        </authorList>
    </citation>
    <scope>NUCLEOTIDE SEQUENCE [LARGE SCALE GENOMIC DNA]</scope>
    <source>
        <strain evidence="6 7">OD-Hann</strain>
    </source>
</reference>
<name>A0A0B1SLY8_OESDE</name>
<dbReference type="Proteomes" id="UP000053660">
    <property type="component" value="Unassembled WGS sequence"/>
</dbReference>
<dbReference type="PROSITE" id="PS00518">
    <property type="entry name" value="ZF_RING_1"/>
    <property type="match status" value="1"/>
</dbReference>
<feature type="non-terminal residue" evidence="6">
    <location>
        <position position="1"/>
    </location>
</feature>
<feature type="domain" description="RING-type" evidence="5">
    <location>
        <begin position="44"/>
        <end position="95"/>
    </location>
</feature>
<dbReference type="PANTHER" id="PTHR24103">
    <property type="entry name" value="E3 UBIQUITIN-PROTEIN LIGASE TRIM"/>
    <property type="match status" value="1"/>
</dbReference>
<evidence type="ECO:0000313" key="6">
    <source>
        <dbReference type="EMBL" id="KHJ84532.1"/>
    </source>
</evidence>
<evidence type="ECO:0000256" key="3">
    <source>
        <dbReference type="ARBA" id="ARBA00022833"/>
    </source>
</evidence>
<dbReference type="Gene3D" id="3.30.40.10">
    <property type="entry name" value="Zinc/RING finger domain, C3HC4 (zinc finger)"/>
    <property type="match status" value="1"/>
</dbReference>
<dbReference type="AlphaFoldDB" id="A0A0B1SLY8"/>
<dbReference type="InterPro" id="IPR017907">
    <property type="entry name" value="Znf_RING_CS"/>
</dbReference>
<sequence>KEEGKLVKLVAEALYNAAKAKRQMYKMSSDHSSGAAGLQDLTECPICYERFERPLQLSCGHSYCSKCVDTLRVLSPQSQFGGTNDEYEVGCPECRRVTKVPPGGLPLNYRLQDLIAHVSSEGGEKVNTPRDDAEEKCLLKCLVCNQSMDKGVYMLCRTCAYEHENMSQMCSLCCLRSHNGHNIVERPFVPDIN</sequence>
<dbReference type="PROSITE" id="PS50089">
    <property type="entry name" value="ZF_RING_2"/>
    <property type="match status" value="1"/>
</dbReference>
<dbReference type="OrthoDB" id="5875349at2759"/>
<keyword evidence="2 4" id="KW-0863">Zinc-finger</keyword>
<organism evidence="6 7">
    <name type="scientific">Oesophagostomum dentatum</name>
    <name type="common">Nodular worm</name>
    <dbReference type="NCBI Taxonomy" id="61180"/>
    <lineage>
        <taxon>Eukaryota</taxon>
        <taxon>Metazoa</taxon>
        <taxon>Ecdysozoa</taxon>
        <taxon>Nematoda</taxon>
        <taxon>Chromadorea</taxon>
        <taxon>Rhabditida</taxon>
        <taxon>Rhabditina</taxon>
        <taxon>Rhabditomorpha</taxon>
        <taxon>Strongyloidea</taxon>
        <taxon>Strongylidae</taxon>
        <taxon>Oesophagostomum</taxon>
    </lineage>
</organism>
<protein>
    <submittedName>
        <fullName evidence="6">Zinc finger, C3HC4 type</fullName>
    </submittedName>
</protein>
<evidence type="ECO:0000256" key="4">
    <source>
        <dbReference type="PROSITE-ProRule" id="PRU00175"/>
    </source>
</evidence>
<dbReference type="InterPro" id="IPR013083">
    <property type="entry name" value="Znf_RING/FYVE/PHD"/>
</dbReference>
<evidence type="ECO:0000259" key="5">
    <source>
        <dbReference type="PROSITE" id="PS50089"/>
    </source>
</evidence>